<feature type="region of interest" description="Disordered" evidence="1">
    <location>
        <begin position="191"/>
        <end position="317"/>
    </location>
</feature>
<evidence type="ECO:0000313" key="4">
    <source>
        <dbReference type="Proteomes" id="UP000309033"/>
    </source>
</evidence>
<dbReference type="InterPro" id="IPR047682">
    <property type="entry name" value="SepH-like"/>
</dbReference>
<gene>
    <name evidence="3" type="ORF">FED44_02815</name>
</gene>
<keyword evidence="4" id="KW-1185">Reference proteome</keyword>
<dbReference type="OrthoDB" id="5180791at2"/>
<feature type="compositionally biased region" description="Basic and acidic residues" evidence="1">
    <location>
        <begin position="254"/>
        <end position="265"/>
    </location>
</feature>
<name>A0A5R8ZKU2_9ACTN</name>
<protein>
    <submittedName>
        <fullName evidence="3">DUF3071 domain-containing protein</fullName>
    </submittedName>
</protein>
<dbReference type="AlphaFoldDB" id="A0A5R8ZKU2"/>
<proteinExistence type="predicted"/>
<dbReference type="Pfam" id="PF11268">
    <property type="entry name" value="DUF3071"/>
    <property type="match status" value="1"/>
</dbReference>
<sequence>MQELRVVAVSRSRDCLVLAVIGQEGRYVLPVSDRLRAALDGSPACRTRHEIQVDKSLSPKEIQARMRAGHSAEEIAALAGIPVERVRRYEGPVLHERDYMVVQAQRSAVLLHPKGESRQTLADLVNECLLRYGLTAGAVEWDAAKRDDGLWLVKIRFLWMGNVQVVEWLYDPRRQQTVPAEEGALKFCSGPAGAPPTGTHDLSIASAPADDFPSVEPEAGQVVEGASGPTDEPDRWVGPAPGSTNDAVRAGSLHLEDLPDSRSEVETPSVERLVGRADATSKPENVAPAKGALAKKRRQRASVPSWDEIMFGPARDR</sequence>
<reference evidence="3" key="1">
    <citation type="submission" date="2019-05" db="EMBL/GenBank/DDBJ databases">
        <title>Isolation, diversity and antifungal activity of Actinobacteria from wheat.</title>
        <authorList>
            <person name="Yu B."/>
        </authorList>
    </citation>
    <scope>NUCLEOTIDE SEQUENCE [LARGE SCALE GENOMIC DNA]</scope>
    <source>
        <strain evidence="3">NEAU-HEGS1-5</strain>
    </source>
</reference>
<evidence type="ECO:0000259" key="2">
    <source>
        <dbReference type="Pfam" id="PF11268"/>
    </source>
</evidence>
<feature type="domain" description="DUF3071" evidence="2">
    <location>
        <begin position="1"/>
        <end position="170"/>
    </location>
</feature>
<comment type="caution">
    <text evidence="3">The sequence shown here is derived from an EMBL/GenBank/DDBJ whole genome shotgun (WGS) entry which is preliminary data.</text>
</comment>
<dbReference type="Proteomes" id="UP000309033">
    <property type="component" value="Unassembled WGS sequence"/>
</dbReference>
<evidence type="ECO:0000313" key="3">
    <source>
        <dbReference type="EMBL" id="TLP66423.1"/>
    </source>
</evidence>
<dbReference type="EMBL" id="VANP01000001">
    <property type="protein sequence ID" value="TLP66423.1"/>
    <property type="molecule type" value="Genomic_DNA"/>
</dbReference>
<organism evidence="3 4">
    <name type="scientific">Microbispora triticiradicis</name>
    <dbReference type="NCBI Taxonomy" id="2200763"/>
    <lineage>
        <taxon>Bacteria</taxon>
        <taxon>Bacillati</taxon>
        <taxon>Actinomycetota</taxon>
        <taxon>Actinomycetes</taxon>
        <taxon>Streptosporangiales</taxon>
        <taxon>Streptosporangiaceae</taxon>
        <taxon>Microbispora</taxon>
    </lineage>
</organism>
<evidence type="ECO:0000256" key="1">
    <source>
        <dbReference type="SAM" id="MobiDB-lite"/>
    </source>
</evidence>
<accession>A0A5R8ZKU2</accession>
<dbReference type="InterPro" id="IPR021421">
    <property type="entry name" value="DUF3071"/>
</dbReference>
<dbReference type="NCBIfam" id="NF040712">
    <property type="entry name" value="SepH"/>
    <property type="match status" value="1"/>
</dbReference>